<organism evidence="9 10">
    <name type="scientific">Rhodopseudomonas rhenobacensis</name>
    <dbReference type="NCBI Taxonomy" id="87461"/>
    <lineage>
        <taxon>Bacteria</taxon>
        <taxon>Pseudomonadati</taxon>
        <taxon>Pseudomonadota</taxon>
        <taxon>Alphaproteobacteria</taxon>
        <taxon>Hyphomicrobiales</taxon>
        <taxon>Nitrobacteraceae</taxon>
        <taxon>Rhodopseudomonas</taxon>
    </lineage>
</organism>
<comment type="function">
    <text evidence="7">Flavin prenyltransferase that catalyzes the synthesis of the prenylated FMN cofactor (prenyl-FMN) for 4-hydroxy-3-polyprenylbenzoic acid decarboxylase UbiD. The prenyltransferase is metal-independent and links a dimethylallyl moiety from dimethylallyl monophosphate (DMAP) to the flavin N5 and C6 atoms of FMN.</text>
</comment>
<name>A0A7W7Z6Y4_9BRAD</name>
<evidence type="ECO:0000313" key="9">
    <source>
        <dbReference type="EMBL" id="MBB5048988.1"/>
    </source>
</evidence>
<dbReference type="AlphaFoldDB" id="A0A7W7Z6Y4"/>
<comment type="caution">
    <text evidence="7">Lacks conserved residue(s) required for the propagation of feature annotation.</text>
</comment>
<evidence type="ECO:0000256" key="3">
    <source>
        <dbReference type="ARBA" id="ARBA00022643"/>
    </source>
</evidence>
<dbReference type="Gene3D" id="3.40.50.1950">
    <property type="entry name" value="Flavin prenyltransferase-like"/>
    <property type="match status" value="1"/>
</dbReference>
<evidence type="ECO:0000256" key="2">
    <source>
        <dbReference type="ARBA" id="ARBA00022630"/>
    </source>
</evidence>
<evidence type="ECO:0000259" key="8">
    <source>
        <dbReference type="Pfam" id="PF02441"/>
    </source>
</evidence>
<dbReference type="EC" id="2.5.1.129" evidence="7"/>
<reference evidence="9 10" key="1">
    <citation type="submission" date="2020-08" db="EMBL/GenBank/DDBJ databases">
        <title>Genomic Encyclopedia of Type Strains, Phase IV (KMG-IV): sequencing the most valuable type-strain genomes for metagenomic binning, comparative biology and taxonomic classification.</title>
        <authorList>
            <person name="Goeker M."/>
        </authorList>
    </citation>
    <scope>NUCLEOTIDE SEQUENCE [LARGE SCALE GENOMIC DNA]</scope>
    <source>
        <strain evidence="9 10">DSM 12706</strain>
    </source>
</reference>
<dbReference type="GO" id="GO:0106141">
    <property type="term" value="F:flavin prenyltransferase activity"/>
    <property type="evidence" value="ECO:0007669"/>
    <property type="project" value="UniProtKB-EC"/>
</dbReference>
<dbReference type="NCBIfam" id="NF004685">
    <property type="entry name" value="PRK06029.1"/>
    <property type="match status" value="1"/>
</dbReference>
<feature type="binding site" evidence="7">
    <location>
        <position position="43"/>
    </location>
    <ligand>
        <name>FMN</name>
        <dbReference type="ChEBI" id="CHEBI:58210"/>
    </ligand>
</feature>
<evidence type="ECO:0000313" key="10">
    <source>
        <dbReference type="Proteomes" id="UP000542353"/>
    </source>
</evidence>
<dbReference type="InterPro" id="IPR036551">
    <property type="entry name" value="Flavin_trans-like"/>
</dbReference>
<feature type="binding site" evidence="7">
    <location>
        <position position="159"/>
    </location>
    <ligand>
        <name>dimethylallyl phosphate</name>
        <dbReference type="ChEBI" id="CHEBI:88052"/>
    </ligand>
</feature>
<dbReference type="FunFam" id="3.40.50.1950:FF:000001">
    <property type="entry name" value="Flavin prenyltransferase UbiX"/>
    <property type="match status" value="1"/>
</dbReference>
<dbReference type="NCBIfam" id="TIGR00421">
    <property type="entry name" value="ubiX_pad"/>
    <property type="match status" value="1"/>
</dbReference>
<accession>A0A7W7Z6Y4</accession>
<dbReference type="Proteomes" id="UP000542353">
    <property type="component" value="Unassembled WGS sequence"/>
</dbReference>
<keyword evidence="1 7" id="KW-0637">Prenyltransferase</keyword>
<keyword evidence="10" id="KW-1185">Reference proteome</keyword>
<dbReference type="SUPFAM" id="SSF52507">
    <property type="entry name" value="Homo-oligomeric flavin-containing Cys decarboxylases, HFCD"/>
    <property type="match status" value="1"/>
</dbReference>
<keyword evidence="9" id="KW-0456">Lyase</keyword>
<keyword evidence="4 7" id="KW-0808">Transferase</keyword>
<dbReference type="InterPro" id="IPR003382">
    <property type="entry name" value="Flavoprotein"/>
</dbReference>
<feature type="binding site" evidence="7">
    <location>
        <begin position="94"/>
        <end position="97"/>
    </location>
    <ligand>
        <name>FMN</name>
        <dbReference type="ChEBI" id="CHEBI:58210"/>
    </ligand>
</feature>
<feature type="binding site" evidence="7">
    <location>
        <position position="129"/>
    </location>
    <ligand>
        <name>FMN</name>
        <dbReference type="ChEBI" id="CHEBI:58210"/>
    </ligand>
</feature>
<feature type="binding site" evidence="7">
    <location>
        <position position="175"/>
    </location>
    <ligand>
        <name>dimethylallyl phosphate</name>
        <dbReference type="ChEBI" id="CHEBI:88052"/>
    </ligand>
</feature>
<protein>
    <recommendedName>
        <fullName evidence="7">Flavin prenyltransferase UbiX</fullName>
        <ecNumber evidence="7">2.5.1.129</ecNumber>
    </recommendedName>
</protein>
<dbReference type="Pfam" id="PF02441">
    <property type="entry name" value="Flavoprotein"/>
    <property type="match status" value="1"/>
</dbReference>
<dbReference type="GO" id="GO:0016829">
    <property type="term" value="F:lyase activity"/>
    <property type="evidence" value="ECO:0007669"/>
    <property type="project" value="UniProtKB-KW"/>
</dbReference>
<feature type="binding site" evidence="7">
    <location>
        <begin position="17"/>
        <end position="19"/>
    </location>
    <ligand>
        <name>FMN</name>
        <dbReference type="ChEBI" id="CHEBI:58210"/>
    </ligand>
</feature>
<feature type="domain" description="Flavoprotein" evidence="8">
    <location>
        <begin position="10"/>
        <end position="178"/>
    </location>
</feature>
<keyword evidence="3 7" id="KW-0288">FMN</keyword>
<evidence type="ECO:0000256" key="1">
    <source>
        <dbReference type="ARBA" id="ARBA00022602"/>
    </source>
</evidence>
<gene>
    <name evidence="7" type="primary">ubiX</name>
    <name evidence="9" type="ORF">HNR60_003759</name>
</gene>
<comment type="caution">
    <text evidence="9">The sequence shown here is derived from an EMBL/GenBank/DDBJ whole genome shotgun (WGS) entry which is preliminary data.</text>
</comment>
<dbReference type="InterPro" id="IPR004507">
    <property type="entry name" value="UbiX-like"/>
</dbReference>
<dbReference type="HAMAP" id="MF_01984">
    <property type="entry name" value="ubiX_pad"/>
    <property type="match status" value="1"/>
</dbReference>
<sequence>MPGSDSSRPRLVVGITGASGAIYGVRLLQILQGLDIESHLVMSKSAAITLHQELDLAVSDVAALADVVHRADNIGASIASGSFRTLGMVIVPCSMRSLSEIATGATASLLTRAADVTLKERRRLVLLARETPLHLGHLKSMTAVTEIGAIVFPPVPAFYAKPDSLEQMVDQTLGRVLDLFGVDAGLVTRWNGLSAGTRQHAL</sequence>
<proteinExistence type="inferred from homology"/>
<evidence type="ECO:0000256" key="6">
    <source>
        <dbReference type="ARBA" id="ARBA00060793"/>
    </source>
</evidence>
<comment type="catalytic activity">
    <reaction evidence="5 7">
        <text>dimethylallyl phosphate + FMNH2 = prenylated FMNH2 + phosphate</text>
        <dbReference type="Rhea" id="RHEA:37743"/>
        <dbReference type="ChEBI" id="CHEBI:43474"/>
        <dbReference type="ChEBI" id="CHEBI:57618"/>
        <dbReference type="ChEBI" id="CHEBI:87467"/>
        <dbReference type="ChEBI" id="CHEBI:88052"/>
        <dbReference type="EC" id="2.5.1.129"/>
    </reaction>
</comment>
<evidence type="ECO:0000256" key="7">
    <source>
        <dbReference type="HAMAP-Rule" id="MF_01984"/>
    </source>
</evidence>
<dbReference type="EMBL" id="JACHIH010000028">
    <property type="protein sequence ID" value="MBB5048988.1"/>
    <property type="molecule type" value="Genomic_DNA"/>
</dbReference>
<evidence type="ECO:0000256" key="4">
    <source>
        <dbReference type="ARBA" id="ARBA00022679"/>
    </source>
</evidence>
<comment type="similarity">
    <text evidence="6 7">Belongs to the UbiX/PAD1 family.</text>
</comment>
<keyword evidence="2 7" id="KW-0285">Flavoprotein</keyword>
<dbReference type="RefSeq" id="WP_210313675.1">
    <property type="nucleotide sequence ID" value="NZ_JACHIH010000028.1"/>
</dbReference>
<evidence type="ECO:0000256" key="5">
    <source>
        <dbReference type="ARBA" id="ARBA00050612"/>
    </source>
</evidence>